<dbReference type="GO" id="GO:0008083">
    <property type="term" value="F:growth factor activity"/>
    <property type="evidence" value="ECO:0007669"/>
    <property type="project" value="TreeGrafter"/>
</dbReference>
<dbReference type="PANTHER" id="PTHR23199:SF17">
    <property type="entry name" value="NERVE GROWTH FACTOR-RELATED DOMAIN-CONTAINING PROTEIN"/>
    <property type="match status" value="1"/>
</dbReference>
<accession>A0A8J2WFA3</accession>
<dbReference type="Proteomes" id="UP000789390">
    <property type="component" value="Unassembled WGS sequence"/>
</dbReference>
<feature type="chain" id="PRO_5035153293" description="Spaetzle domain-containing protein" evidence="1">
    <location>
        <begin position="26"/>
        <end position="229"/>
    </location>
</feature>
<dbReference type="SUPFAM" id="SSF57501">
    <property type="entry name" value="Cystine-knot cytokines"/>
    <property type="match status" value="1"/>
</dbReference>
<dbReference type="GO" id="GO:0045087">
    <property type="term" value="P:innate immune response"/>
    <property type="evidence" value="ECO:0007669"/>
    <property type="project" value="TreeGrafter"/>
</dbReference>
<organism evidence="2 3">
    <name type="scientific">Daphnia galeata</name>
    <dbReference type="NCBI Taxonomy" id="27404"/>
    <lineage>
        <taxon>Eukaryota</taxon>
        <taxon>Metazoa</taxon>
        <taxon>Ecdysozoa</taxon>
        <taxon>Arthropoda</taxon>
        <taxon>Crustacea</taxon>
        <taxon>Branchiopoda</taxon>
        <taxon>Diplostraca</taxon>
        <taxon>Cladocera</taxon>
        <taxon>Anomopoda</taxon>
        <taxon>Daphniidae</taxon>
        <taxon>Daphnia</taxon>
    </lineage>
</organism>
<dbReference type="AlphaFoldDB" id="A0A8J2WFA3"/>
<feature type="signal peptide" evidence="1">
    <location>
        <begin position="1"/>
        <end position="25"/>
    </location>
</feature>
<dbReference type="OrthoDB" id="10040891at2759"/>
<comment type="caution">
    <text evidence="2">The sequence shown here is derived from an EMBL/GenBank/DDBJ whole genome shotgun (WGS) entry which is preliminary data.</text>
</comment>
<dbReference type="Gene3D" id="2.10.90.10">
    <property type="entry name" value="Cystine-knot cytokines"/>
    <property type="match status" value="1"/>
</dbReference>
<keyword evidence="3" id="KW-1185">Reference proteome</keyword>
<dbReference type="EMBL" id="CAKKLH010000018">
    <property type="protein sequence ID" value="CAH0099387.1"/>
    <property type="molecule type" value="Genomic_DNA"/>
</dbReference>
<sequence>MARWWFFSSVLAITTFLIIVTTVNAERHHRDSSIQLLKDPQQHEIVHAMLKNYKAKLMKSPFGDPVNSMGPQVWVGNSPPPLPNVQDFFWERDTNDTDEMPTKRNGHLQHNHRLVRSRNEPLSEEICKTNRYWKQINETRDIYGQEVRIVHSSEYRQFAFVYECIREGEACSGISEHLQSTCEMRPGWANMLHVKLATLDTSLPPQWGYVAVPHHCACRIYPRVNPFIP</sequence>
<dbReference type="GO" id="GO:0021556">
    <property type="term" value="P:central nervous system formation"/>
    <property type="evidence" value="ECO:0007669"/>
    <property type="project" value="TreeGrafter"/>
</dbReference>
<dbReference type="InterPro" id="IPR029034">
    <property type="entry name" value="Cystine-knot_cytokine"/>
</dbReference>
<evidence type="ECO:0000313" key="2">
    <source>
        <dbReference type="EMBL" id="CAH0099387.1"/>
    </source>
</evidence>
<evidence type="ECO:0008006" key="4">
    <source>
        <dbReference type="Google" id="ProtNLM"/>
    </source>
</evidence>
<proteinExistence type="predicted"/>
<evidence type="ECO:0000256" key="1">
    <source>
        <dbReference type="SAM" id="SignalP"/>
    </source>
</evidence>
<dbReference type="GO" id="GO:0005576">
    <property type="term" value="C:extracellular region"/>
    <property type="evidence" value="ECO:0007669"/>
    <property type="project" value="TreeGrafter"/>
</dbReference>
<dbReference type="GO" id="GO:0005121">
    <property type="term" value="F:Toll binding"/>
    <property type="evidence" value="ECO:0007669"/>
    <property type="project" value="TreeGrafter"/>
</dbReference>
<dbReference type="InterPro" id="IPR052444">
    <property type="entry name" value="Spz/Toll_ligand-like"/>
</dbReference>
<name>A0A8J2WFA3_9CRUS</name>
<evidence type="ECO:0000313" key="3">
    <source>
        <dbReference type="Proteomes" id="UP000789390"/>
    </source>
</evidence>
<reference evidence="2" key="1">
    <citation type="submission" date="2021-11" db="EMBL/GenBank/DDBJ databases">
        <authorList>
            <person name="Schell T."/>
        </authorList>
    </citation>
    <scope>NUCLEOTIDE SEQUENCE</scope>
    <source>
        <strain evidence="2">M5</strain>
    </source>
</reference>
<gene>
    <name evidence="2" type="ORF">DGAL_LOCUS1521</name>
</gene>
<protein>
    <recommendedName>
        <fullName evidence="4">Spaetzle domain-containing protein</fullName>
    </recommendedName>
</protein>
<keyword evidence="1" id="KW-0732">Signal</keyword>
<dbReference type="PANTHER" id="PTHR23199">
    <property type="entry name" value="NEUROTROPHIN 1-RELATED"/>
    <property type="match status" value="1"/>
</dbReference>